<protein>
    <submittedName>
        <fullName evidence="2">42419_t:CDS:1</fullName>
    </submittedName>
</protein>
<dbReference type="Proteomes" id="UP000789901">
    <property type="component" value="Unassembled WGS sequence"/>
</dbReference>
<feature type="non-terminal residue" evidence="2">
    <location>
        <position position="63"/>
    </location>
</feature>
<keyword evidence="3" id="KW-1185">Reference proteome</keyword>
<evidence type="ECO:0000256" key="1">
    <source>
        <dbReference type="SAM" id="MobiDB-lite"/>
    </source>
</evidence>
<accession>A0ABN7XC80</accession>
<name>A0ABN7XC80_GIGMA</name>
<organism evidence="2 3">
    <name type="scientific">Gigaspora margarita</name>
    <dbReference type="NCBI Taxonomy" id="4874"/>
    <lineage>
        <taxon>Eukaryota</taxon>
        <taxon>Fungi</taxon>
        <taxon>Fungi incertae sedis</taxon>
        <taxon>Mucoromycota</taxon>
        <taxon>Glomeromycotina</taxon>
        <taxon>Glomeromycetes</taxon>
        <taxon>Diversisporales</taxon>
        <taxon>Gigasporaceae</taxon>
        <taxon>Gigaspora</taxon>
    </lineage>
</organism>
<feature type="region of interest" description="Disordered" evidence="1">
    <location>
        <begin position="26"/>
        <end position="63"/>
    </location>
</feature>
<proteinExistence type="predicted"/>
<gene>
    <name evidence="2" type="ORF">GMARGA_LOCUS40725</name>
</gene>
<comment type="caution">
    <text evidence="2">The sequence shown here is derived from an EMBL/GenBank/DDBJ whole genome shotgun (WGS) entry which is preliminary data.</text>
</comment>
<feature type="compositionally biased region" description="Basic and acidic residues" evidence="1">
    <location>
        <begin position="50"/>
        <end position="63"/>
    </location>
</feature>
<evidence type="ECO:0000313" key="2">
    <source>
        <dbReference type="EMBL" id="CAG8851405.1"/>
    </source>
</evidence>
<sequence length="63" mass="7019">MDQNKINKSNKSIKTVDLTIKDPLDCLSETDSLELPNLSKPKSKTSNTKDSQDFELGVKEPNP</sequence>
<dbReference type="EMBL" id="CAJVQB010105925">
    <property type="protein sequence ID" value="CAG8851405.1"/>
    <property type="molecule type" value="Genomic_DNA"/>
</dbReference>
<reference evidence="2 3" key="1">
    <citation type="submission" date="2021-06" db="EMBL/GenBank/DDBJ databases">
        <authorList>
            <person name="Kallberg Y."/>
            <person name="Tangrot J."/>
            <person name="Rosling A."/>
        </authorList>
    </citation>
    <scope>NUCLEOTIDE SEQUENCE [LARGE SCALE GENOMIC DNA]</scope>
    <source>
        <strain evidence="2 3">120-4 pot B 10/14</strain>
    </source>
</reference>
<evidence type="ECO:0000313" key="3">
    <source>
        <dbReference type="Proteomes" id="UP000789901"/>
    </source>
</evidence>